<feature type="region of interest" description="Disordered" evidence="1">
    <location>
        <begin position="65"/>
        <end position="110"/>
    </location>
</feature>
<evidence type="ECO:0000256" key="1">
    <source>
        <dbReference type="SAM" id="MobiDB-lite"/>
    </source>
</evidence>
<dbReference type="EMBL" id="GEBQ01013225">
    <property type="protein sequence ID" value="JAT26752.1"/>
    <property type="molecule type" value="Transcribed_RNA"/>
</dbReference>
<reference evidence="2" key="1">
    <citation type="submission" date="2015-11" db="EMBL/GenBank/DDBJ databases">
        <title>De novo transcriptome assembly of four potential Pierce s Disease insect vectors from Arizona vineyards.</title>
        <authorList>
            <person name="Tassone E.E."/>
        </authorList>
    </citation>
    <scope>NUCLEOTIDE SEQUENCE</scope>
</reference>
<feature type="non-terminal residue" evidence="2">
    <location>
        <position position="110"/>
    </location>
</feature>
<accession>A0A1B6LST2</accession>
<evidence type="ECO:0000313" key="2">
    <source>
        <dbReference type="EMBL" id="JAT26752.1"/>
    </source>
</evidence>
<sequence length="110" mass="12201">ENLNFPIANDCNAENVRSGSSQRLLFSVENTPQGQLAETEVKNRTYELYKLANSSGEQMDTVNTILEPEDDPPKLVPHWELESESNSLQSPPSLQPNWEQPSSGTSTSLP</sequence>
<feature type="compositionally biased region" description="Low complexity" evidence="1">
    <location>
        <begin position="84"/>
        <end position="97"/>
    </location>
</feature>
<gene>
    <name evidence="2" type="ORF">g.2160</name>
</gene>
<proteinExistence type="predicted"/>
<feature type="compositionally biased region" description="Polar residues" evidence="1">
    <location>
        <begin position="98"/>
        <end position="110"/>
    </location>
</feature>
<organism evidence="2">
    <name type="scientific">Graphocephala atropunctata</name>
    <dbReference type="NCBI Taxonomy" id="36148"/>
    <lineage>
        <taxon>Eukaryota</taxon>
        <taxon>Metazoa</taxon>
        <taxon>Ecdysozoa</taxon>
        <taxon>Arthropoda</taxon>
        <taxon>Hexapoda</taxon>
        <taxon>Insecta</taxon>
        <taxon>Pterygota</taxon>
        <taxon>Neoptera</taxon>
        <taxon>Paraneoptera</taxon>
        <taxon>Hemiptera</taxon>
        <taxon>Auchenorrhyncha</taxon>
        <taxon>Membracoidea</taxon>
        <taxon>Cicadellidae</taxon>
        <taxon>Cicadellinae</taxon>
        <taxon>Cicadellini</taxon>
        <taxon>Graphocephala</taxon>
    </lineage>
</organism>
<feature type="non-terminal residue" evidence="2">
    <location>
        <position position="1"/>
    </location>
</feature>
<dbReference type="AlphaFoldDB" id="A0A1B6LST2"/>
<feature type="compositionally biased region" description="Basic and acidic residues" evidence="1">
    <location>
        <begin position="71"/>
        <end position="81"/>
    </location>
</feature>
<protein>
    <submittedName>
        <fullName evidence="2">Uncharacterized protein</fullName>
    </submittedName>
</protein>
<name>A0A1B6LST2_9HEMI</name>